<dbReference type="Proteomes" id="UP000611640">
    <property type="component" value="Chromosome"/>
</dbReference>
<dbReference type="InterPro" id="IPR011989">
    <property type="entry name" value="ARM-like"/>
</dbReference>
<sequence>MISSASEFLSLRYTSDPRYYERAAHDTADLRTWLDINGRYPEPRKRLANNKNVPLEVLSVLAADPDPGVRHMVATKRKLSAEIIERLAMDKDDSVRLQIARHSNASTSVLATLASGDWEMVADAARERLASFEDGNQS</sequence>
<name>A0A7R7DQZ7_9ACTN</name>
<protein>
    <recommendedName>
        <fullName evidence="3">Leucine rich repeat variant</fullName>
    </recommendedName>
</protein>
<dbReference type="Gene3D" id="1.25.10.10">
    <property type="entry name" value="Leucine-rich Repeat Variant"/>
    <property type="match status" value="1"/>
</dbReference>
<gene>
    <name evidence="1" type="ORF">Athai_35380</name>
</gene>
<proteinExistence type="predicted"/>
<organism evidence="1 2">
    <name type="scientific">Actinocatenispora thailandica</name>
    <dbReference type="NCBI Taxonomy" id="227318"/>
    <lineage>
        <taxon>Bacteria</taxon>
        <taxon>Bacillati</taxon>
        <taxon>Actinomycetota</taxon>
        <taxon>Actinomycetes</taxon>
        <taxon>Micromonosporales</taxon>
        <taxon>Micromonosporaceae</taxon>
        <taxon>Actinocatenispora</taxon>
    </lineage>
</organism>
<keyword evidence="2" id="KW-1185">Reference proteome</keyword>
<accession>A0A7R7DQZ7</accession>
<dbReference type="EMBL" id="AP023355">
    <property type="protein sequence ID" value="BCJ36035.1"/>
    <property type="molecule type" value="Genomic_DNA"/>
</dbReference>
<dbReference type="InterPro" id="IPR016024">
    <property type="entry name" value="ARM-type_fold"/>
</dbReference>
<dbReference type="SUPFAM" id="SSF48371">
    <property type="entry name" value="ARM repeat"/>
    <property type="match status" value="1"/>
</dbReference>
<evidence type="ECO:0008006" key="3">
    <source>
        <dbReference type="Google" id="ProtNLM"/>
    </source>
</evidence>
<dbReference type="KEGG" id="atl:Athai_35380"/>
<evidence type="ECO:0000313" key="2">
    <source>
        <dbReference type="Proteomes" id="UP000611640"/>
    </source>
</evidence>
<dbReference type="AlphaFoldDB" id="A0A7R7DQZ7"/>
<evidence type="ECO:0000313" key="1">
    <source>
        <dbReference type="EMBL" id="BCJ36035.1"/>
    </source>
</evidence>
<reference evidence="1 2" key="1">
    <citation type="submission" date="2020-08" db="EMBL/GenBank/DDBJ databases">
        <title>Whole genome shotgun sequence of Actinocatenispora thailandica NBRC 105041.</title>
        <authorList>
            <person name="Komaki H."/>
            <person name="Tamura T."/>
        </authorList>
    </citation>
    <scope>NUCLEOTIDE SEQUENCE [LARGE SCALE GENOMIC DNA]</scope>
    <source>
        <strain evidence="1 2">NBRC 105041</strain>
    </source>
</reference>